<feature type="non-terminal residue" evidence="1">
    <location>
        <position position="153"/>
    </location>
</feature>
<reference evidence="1" key="2">
    <citation type="journal article" date="2021" name="Microbiome">
        <title>Successional dynamics and alternative stable states in a saline activated sludge microbial community over 9 years.</title>
        <authorList>
            <person name="Wang Y."/>
            <person name="Ye J."/>
            <person name="Ju F."/>
            <person name="Liu L."/>
            <person name="Boyd J.A."/>
            <person name="Deng Y."/>
            <person name="Parks D.H."/>
            <person name="Jiang X."/>
            <person name="Yin X."/>
            <person name="Woodcroft B.J."/>
            <person name="Tyson G.W."/>
            <person name="Hugenholtz P."/>
            <person name="Polz M.F."/>
            <person name="Zhang T."/>
        </authorList>
    </citation>
    <scope>NUCLEOTIDE SEQUENCE</scope>
    <source>
        <strain evidence="1">HKST-UBA12</strain>
    </source>
</reference>
<protein>
    <submittedName>
        <fullName evidence="1">Uncharacterized protein</fullName>
    </submittedName>
</protein>
<dbReference type="Proteomes" id="UP000760819">
    <property type="component" value="Unassembled WGS sequence"/>
</dbReference>
<evidence type="ECO:0000313" key="2">
    <source>
        <dbReference type="Proteomes" id="UP000760819"/>
    </source>
</evidence>
<accession>A0A955KZU0</accession>
<dbReference type="AlphaFoldDB" id="A0A955KZU0"/>
<proteinExistence type="predicted"/>
<comment type="caution">
    <text evidence="1">The sequence shown here is derived from an EMBL/GenBank/DDBJ whole genome shotgun (WGS) entry which is preliminary data.</text>
</comment>
<dbReference type="EMBL" id="JAGQLI010000192">
    <property type="protein sequence ID" value="MCA9379458.1"/>
    <property type="molecule type" value="Genomic_DNA"/>
</dbReference>
<gene>
    <name evidence="1" type="ORF">KC640_03445</name>
</gene>
<name>A0A955KZU0_9BACT</name>
<sequence>MSKLKVLIVLIVIIGGVVYGVNSINQNLDLVQGVDTKLDDGVTADGVTWYQSTDKSFNIAVFEQPLFIDYTAENAQSLAEQSGLNKLVLAVNGGFFRGSYVDSEYAGLLQIKGEKLFPLVEFDDQLTHILVYDVQDDILAVEPAEGFDPENYG</sequence>
<organism evidence="1 2">
    <name type="scientific">Candidatus Dojkabacteria bacterium</name>
    <dbReference type="NCBI Taxonomy" id="2099670"/>
    <lineage>
        <taxon>Bacteria</taxon>
        <taxon>Candidatus Dojkabacteria</taxon>
    </lineage>
</organism>
<reference evidence="1" key="1">
    <citation type="submission" date="2020-04" db="EMBL/GenBank/DDBJ databases">
        <authorList>
            <person name="Zhang T."/>
        </authorList>
    </citation>
    <scope>NUCLEOTIDE SEQUENCE</scope>
    <source>
        <strain evidence="1">HKST-UBA12</strain>
    </source>
</reference>
<evidence type="ECO:0000313" key="1">
    <source>
        <dbReference type="EMBL" id="MCA9379458.1"/>
    </source>
</evidence>